<evidence type="ECO:0000256" key="2">
    <source>
        <dbReference type="ARBA" id="ARBA00031845"/>
    </source>
</evidence>
<evidence type="ECO:0000313" key="4">
    <source>
        <dbReference type="Proteomes" id="UP000472272"/>
    </source>
</evidence>
<keyword evidence="4" id="KW-1185">Reference proteome</keyword>
<dbReference type="Ensembl" id="ENSPMRT00000038548.1">
    <property type="protein sequence ID" value="ENSPMRP00000036381.1"/>
    <property type="gene ID" value="ENSPMRG00000023478.1"/>
</dbReference>
<dbReference type="InterPro" id="IPR042861">
    <property type="entry name" value="TEX11"/>
</dbReference>
<reference evidence="3" key="2">
    <citation type="submission" date="2025-09" db="UniProtKB">
        <authorList>
            <consortium name="Ensembl"/>
        </authorList>
    </citation>
    <scope>IDENTIFICATION</scope>
</reference>
<dbReference type="InterPro" id="IPR011990">
    <property type="entry name" value="TPR-like_helical_dom_sf"/>
</dbReference>
<name>A0A670KHA8_PODMU</name>
<dbReference type="GO" id="GO:0007060">
    <property type="term" value="P:male meiosis chromosome segregation"/>
    <property type="evidence" value="ECO:0007669"/>
    <property type="project" value="TreeGrafter"/>
</dbReference>
<proteinExistence type="predicted"/>
<sequence length="604" mass="68965">MLPAFLVASDWQSICPTCLHVLCISRQTIALDFLDSLTERFKGFPDFGKISLLQIELLIQTMNESLAQNIIEGVIADHNQGKFLRPETLDHLHHVLWDRATKYYKEEKYYEALEWYTYSFKLCSGRQIERNIASLERNIAACFLRLKEPLKAKEALKEAERHHPNCIFTYFYFYKIAILENDVVAASHAIDEMERAVTDPDSTAWMSEQSLANLLKLAAQFALENRQHCAAIKALECLSLHLDDCGLIAADFKCLVPLIMYKINGKTGEEITSDLENLLKYLTAAYYRYDEEFGKDMTTFETRVSEVQWFRKTAWTFATMSGGCLRLTKDLFLISFKFARLCPAEKTVLVDQRLCLLMAIAIGLEMGRNSSTGQNELLVEALGHIETCWDIGTYLKETGNFSEDTSDTLLLLYEFEARVKLGDPRVTSLLDTILERPNIDTKMLESIASLAMAPPAYCPSLAKKALRKLLTISKCEPFDGLTFSKCIHSLIQLTLPSDAPGTDPYALAESQGYFEEALKILDSMVLRSSYPDEEIFWLMVRAWNIGVYYNTLARYVTAEQWCRVAMFFLNHLRDICTSYRRKMTAFYQVLMDRLPGAKGPSPNK</sequence>
<dbReference type="OMA" id="VTSWNYG"/>
<reference evidence="3" key="1">
    <citation type="submission" date="2025-08" db="UniProtKB">
        <authorList>
            <consortium name="Ensembl"/>
        </authorList>
    </citation>
    <scope>IDENTIFICATION</scope>
</reference>
<accession>A0A670KHA8</accession>
<dbReference type="InterPro" id="IPR013940">
    <property type="entry name" value="Spo22/ZIP4/TEX11"/>
</dbReference>
<dbReference type="Proteomes" id="UP000472272">
    <property type="component" value="Unplaced"/>
</dbReference>
<protein>
    <recommendedName>
        <fullName evidence="2">Protein ZIP4 homolog</fullName>
    </recommendedName>
</protein>
<dbReference type="Pfam" id="PF08631">
    <property type="entry name" value="SPO22"/>
    <property type="match status" value="1"/>
</dbReference>
<organism evidence="3 4">
    <name type="scientific">Podarcis muralis</name>
    <name type="common">Wall lizard</name>
    <name type="synonym">Lacerta muralis</name>
    <dbReference type="NCBI Taxonomy" id="64176"/>
    <lineage>
        <taxon>Eukaryota</taxon>
        <taxon>Metazoa</taxon>
        <taxon>Chordata</taxon>
        <taxon>Craniata</taxon>
        <taxon>Vertebrata</taxon>
        <taxon>Euteleostomi</taxon>
        <taxon>Lepidosauria</taxon>
        <taxon>Squamata</taxon>
        <taxon>Bifurcata</taxon>
        <taxon>Unidentata</taxon>
        <taxon>Episquamata</taxon>
        <taxon>Laterata</taxon>
        <taxon>Lacertibaenia</taxon>
        <taxon>Lacertidae</taxon>
        <taxon>Podarcis</taxon>
    </lineage>
</organism>
<evidence type="ECO:0000313" key="3">
    <source>
        <dbReference type="Ensembl" id="ENSPMRP00000036381.1"/>
    </source>
</evidence>
<dbReference type="GO" id="GO:0007131">
    <property type="term" value="P:reciprocal meiotic recombination"/>
    <property type="evidence" value="ECO:0007669"/>
    <property type="project" value="TreeGrafter"/>
</dbReference>
<dbReference type="GO" id="GO:0007130">
    <property type="term" value="P:synaptonemal complex assembly"/>
    <property type="evidence" value="ECO:0007669"/>
    <property type="project" value="TreeGrafter"/>
</dbReference>
<dbReference type="GeneTree" id="ENSGT00390000006492"/>
<dbReference type="PANTHER" id="PTHR47083:SF1">
    <property type="entry name" value="TESTIS-EXPRESSED PROTEIN 11"/>
    <property type="match status" value="1"/>
</dbReference>
<dbReference type="SUPFAM" id="SSF48452">
    <property type="entry name" value="TPR-like"/>
    <property type="match status" value="1"/>
</dbReference>
<dbReference type="Gene3D" id="1.25.40.10">
    <property type="entry name" value="Tetratricopeptide repeat domain"/>
    <property type="match status" value="1"/>
</dbReference>
<dbReference type="AlphaFoldDB" id="A0A670KHA8"/>
<dbReference type="GO" id="GO:0000801">
    <property type="term" value="C:central element"/>
    <property type="evidence" value="ECO:0007669"/>
    <property type="project" value="TreeGrafter"/>
</dbReference>
<keyword evidence="1" id="KW-0469">Meiosis</keyword>
<dbReference type="PANTHER" id="PTHR47083">
    <property type="entry name" value="TESTIS-EXPRESSED PROTEIN 11"/>
    <property type="match status" value="1"/>
</dbReference>
<evidence type="ECO:0000256" key="1">
    <source>
        <dbReference type="ARBA" id="ARBA00023254"/>
    </source>
</evidence>